<dbReference type="PRINTS" id="PR00411">
    <property type="entry name" value="PNDRDTASEI"/>
</dbReference>
<proteinExistence type="predicted"/>
<dbReference type="Pfam" id="PF21688">
    <property type="entry name" value="FAD-depend_C"/>
    <property type="match status" value="1"/>
</dbReference>
<organism evidence="3 4">
    <name type="scientific">Acetobacteroides hydrogenigenes</name>
    <dbReference type="NCBI Taxonomy" id="979970"/>
    <lineage>
        <taxon>Bacteria</taxon>
        <taxon>Pseudomonadati</taxon>
        <taxon>Bacteroidota</taxon>
        <taxon>Bacteroidia</taxon>
        <taxon>Bacteroidales</taxon>
        <taxon>Rikenellaceae</taxon>
        <taxon>Acetobacteroides</taxon>
    </lineage>
</organism>
<dbReference type="InterPro" id="IPR028348">
    <property type="entry name" value="FAD-binding_protein"/>
</dbReference>
<dbReference type="InterPro" id="IPR023753">
    <property type="entry name" value="FAD/NAD-binding_dom"/>
</dbReference>
<comment type="caution">
    <text evidence="3">The sequence shown here is derived from an EMBL/GenBank/DDBJ whole genome shotgun (WGS) entry which is preliminary data.</text>
</comment>
<dbReference type="Pfam" id="PF07992">
    <property type="entry name" value="Pyr_redox_2"/>
    <property type="match status" value="1"/>
</dbReference>
<evidence type="ECO:0000259" key="1">
    <source>
        <dbReference type="Pfam" id="PF07992"/>
    </source>
</evidence>
<dbReference type="GO" id="GO:0016491">
    <property type="term" value="F:oxidoreductase activity"/>
    <property type="evidence" value="ECO:0007669"/>
    <property type="project" value="InterPro"/>
</dbReference>
<accession>A0A4R2EBU1</accession>
<protein>
    <submittedName>
        <fullName evidence="3">Uncharacterized protein</fullName>
    </submittedName>
</protein>
<dbReference type="InterPro" id="IPR049516">
    <property type="entry name" value="FAD-depend_C"/>
</dbReference>
<evidence type="ECO:0000259" key="2">
    <source>
        <dbReference type="Pfam" id="PF21688"/>
    </source>
</evidence>
<sequence length="519" mass="56358">MPQDLNLLLTPKQASDKQYYLPIIAKLLNVDPIQIAFVMVTRRSIDARSRDVKVSMGVRVFLDEQVPQILSHQFEYGDVSKRDEVVIVGSGPAGLFAALRLIELGYKPVVLERGKDVSSRKRDVASLNRNQPINVDSNYAFGEGGAGTFSDGKLYTRSKKRGDYRKALEALCFHGASENILSDAHPHIGTNVLPRIIGNIRKTIIAAGGKVYFDSRVTDILLKEGKAVGVKTANGDIVTGRAVILATGHSARDIYHLLHQKGILLEAKSFAMGVRVEHPQALIDTIQYHKESRGEYLPAAAYSLVNQVAGRGVYSFCMCPGGFIVPATTGLGEVVVNGMSPSERNSRFANSGIVVETRIEDAAAYAKHGVLAGLYMQMELESLAFKNGGNGVVAPAQRLADFVQGKISQDLPLTSYHPGVQSSPMHQWLPGFFSKRLQEGFKTFNGKMRGFLTNEALILGVESRTSSPVRIPRDSNTLQHPQIEGLFPCAEGAGYAGGIVSAAIDGERVADKVADWAKH</sequence>
<dbReference type="InterPro" id="IPR036188">
    <property type="entry name" value="FAD/NAD-bd_sf"/>
</dbReference>
<dbReference type="EMBL" id="SLWB01000010">
    <property type="protein sequence ID" value="TCN65701.1"/>
    <property type="molecule type" value="Genomic_DNA"/>
</dbReference>
<dbReference type="OrthoDB" id="9772594at2"/>
<dbReference type="RefSeq" id="WP_131839684.1">
    <property type="nucleotide sequence ID" value="NZ_SLWB01000010.1"/>
</dbReference>
<feature type="domain" description="FAD-dependent protein C-terminal" evidence="2">
    <location>
        <begin position="269"/>
        <end position="465"/>
    </location>
</feature>
<gene>
    <name evidence="3" type="ORF">CLV25_11091</name>
</gene>
<evidence type="ECO:0000313" key="3">
    <source>
        <dbReference type="EMBL" id="TCN65701.1"/>
    </source>
</evidence>
<name>A0A4R2EBU1_9BACT</name>
<dbReference type="Proteomes" id="UP000294830">
    <property type="component" value="Unassembled WGS sequence"/>
</dbReference>
<dbReference type="PRINTS" id="PR00368">
    <property type="entry name" value="FADPNR"/>
</dbReference>
<evidence type="ECO:0000313" key="4">
    <source>
        <dbReference type="Proteomes" id="UP000294830"/>
    </source>
</evidence>
<dbReference type="AlphaFoldDB" id="A0A4R2EBU1"/>
<dbReference type="PANTHER" id="PTHR42842:SF3">
    <property type="entry name" value="FAD_NAD(P)-BINDING OXIDOREDUCTASE FAMILY PROTEIN"/>
    <property type="match status" value="1"/>
</dbReference>
<keyword evidence="4" id="KW-1185">Reference proteome</keyword>
<dbReference type="PANTHER" id="PTHR42842">
    <property type="entry name" value="FAD/NAD(P)-BINDING OXIDOREDUCTASE"/>
    <property type="match status" value="1"/>
</dbReference>
<dbReference type="Gene3D" id="3.50.50.60">
    <property type="entry name" value="FAD/NAD(P)-binding domain"/>
    <property type="match status" value="2"/>
</dbReference>
<dbReference type="SUPFAM" id="SSF51905">
    <property type="entry name" value="FAD/NAD(P)-binding domain"/>
    <property type="match status" value="1"/>
</dbReference>
<feature type="domain" description="FAD/NAD(P)-binding" evidence="1">
    <location>
        <begin position="84"/>
        <end position="254"/>
    </location>
</feature>
<dbReference type="PIRSF" id="PIRSF038984">
    <property type="entry name" value="FAD_binding_protein"/>
    <property type="match status" value="1"/>
</dbReference>
<reference evidence="3 4" key="1">
    <citation type="submission" date="2019-03" db="EMBL/GenBank/DDBJ databases">
        <title>Genomic Encyclopedia of Archaeal and Bacterial Type Strains, Phase II (KMG-II): from individual species to whole genera.</title>
        <authorList>
            <person name="Goeker M."/>
        </authorList>
    </citation>
    <scope>NUCLEOTIDE SEQUENCE [LARGE SCALE GENOMIC DNA]</scope>
    <source>
        <strain evidence="3 4">RL-C</strain>
    </source>
</reference>